<evidence type="ECO:0000256" key="1">
    <source>
        <dbReference type="SAM" id="MobiDB-lite"/>
    </source>
</evidence>
<feature type="compositionally biased region" description="Basic and acidic residues" evidence="1">
    <location>
        <begin position="114"/>
        <end position="130"/>
    </location>
</feature>
<dbReference type="PANTHER" id="PTHR46978:SF1">
    <property type="entry name" value="ZINC KNUCKLE (CCHC-TYPE) FAMILY PROTEIN"/>
    <property type="match status" value="1"/>
</dbReference>
<accession>A0AAW2YXU8</accession>
<comment type="caution">
    <text evidence="2">The sequence shown here is derived from an EMBL/GenBank/DDBJ whole genome shotgun (WGS) entry which is preliminary data.</text>
</comment>
<evidence type="ECO:0000313" key="3">
    <source>
        <dbReference type="Proteomes" id="UP001431209"/>
    </source>
</evidence>
<name>A0AAW2YXU8_9EUKA</name>
<organism evidence="2 3">
    <name type="scientific">Acrasis kona</name>
    <dbReference type="NCBI Taxonomy" id="1008807"/>
    <lineage>
        <taxon>Eukaryota</taxon>
        <taxon>Discoba</taxon>
        <taxon>Heterolobosea</taxon>
        <taxon>Tetramitia</taxon>
        <taxon>Eutetramitia</taxon>
        <taxon>Acrasidae</taxon>
        <taxon>Acrasis</taxon>
    </lineage>
</organism>
<dbReference type="Proteomes" id="UP001431209">
    <property type="component" value="Unassembled WGS sequence"/>
</dbReference>
<sequence>MSAPYKRKVIPAVHFIKTKNQAKETLSNEVITLETKKKRRIKQNLIDKKPEKTKRQGKKERQQKKQEKLRNTKEKQPKNRKRKRKDLESSDELSDDPSEDDIQVIDFLPPKKQKTTDSETEKSINSEESSKTTTIQSTQINAKEPSETDTNQPTQSESTESTEIESKQPTSQIEIISVPDDDDIIVNDANHDDEISSTSSSESDKDEEMEKTKNKKNAKIPFVTDDDESEDDETYVPKEDDFPQINQDNITISTTTSSSPSTPKSNVKRQRPVTTRKSMPRYYDLKEETSATTFGHKRSFEKACVCCASIEHTTLKCPVTFCKLCSRRGHNSNKCIFLKAGVCEWCRKYGHKEDECMLKQFIISEEAANDGTVMCCNCGQVGHLNCHKPMRRSNYCFNCGREHFGFECEQPTLEEFNEKYTYKKKERRRY</sequence>
<dbReference type="EMBL" id="JAOPGA020000732">
    <property type="protein sequence ID" value="KAL0481117.1"/>
    <property type="molecule type" value="Genomic_DNA"/>
</dbReference>
<proteinExistence type="predicted"/>
<gene>
    <name evidence="2" type="ORF">AKO1_012870</name>
</gene>
<protein>
    <submittedName>
        <fullName evidence="2">Uncharacterized protein</fullName>
    </submittedName>
</protein>
<reference evidence="2 3" key="1">
    <citation type="submission" date="2024-03" db="EMBL/GenBank/DDBJ databases">
        <title>The Acrasis kona genome and developmental transcriptomes reveal deep origins of eukaryotic multicellular pathways.</title>
        <authorList>
            <person name="Sheikh S."/>
            <person name="Fu C.-J."/>
            <person name="Brown M.W."/>
            <person name="Baldauf S.L."/>
        </authorList>
    </citation>
    <scope>NUCLEOTIDE SEQUENCE [LARGE SCALE GENOMIC DNA]</scope>
    <source>
        <strain evidence="2 3">ATCC MYA-3509</strain>
    </source>
</reference>
<feature type="compositionally biased region" description="Acidic residues" evidence="1">
    <location>
        <begin position="89"/>
        <end position="103"/>
    </location>
</feature>
<feature type="compositionally biased region" description="Low complexity" evidence="1">
    <location>
        <begin position="131"/>
        <end position="140"/>
    </location>
</feature>
<feature type="compositionally biased region" description="Low complexity" evidence="1">
    <location>
        <begin position="250"/>
        <end position="263"/>
    </location>
</feature>
<dbReference type="PANTHER" id="PTHR46978">
    <property type="entry name" value="ZINC KNUCKLE (CCHC-TYPE) FAMILY PROTEIN"/>
    <property type="match status" value="1"/>
</dbReference>
<feature type="compositionally biased region" description="Basic and acidic residues" evidence="1">
    <location>
        <begin position="45"/>
        <end position="77"/>
    </location>
</feature>
<evidence type="ECO:0000313" key="2">
    <source>
        <dbReference type="EMBL" id="KAL0481117.1"/>
    </source>
</evidence>
<feature type="region of interest" description="Disordered" evidence="1">
    <location>
        <begin position="36"/>
        <end position="281"/>
    </location>
</feature>
<feature type="compositionally biased region" description="Acidic residues" evidence="1">
    <location>
        <begin position="224"/>
        <end position="234"/>
    </location>
</feature>
<dbReference type="AlphaFoldDB" id="A0AAW2YXU8"/>
<keyword evidence="3" id="KW-1185">Reference proteome</keyword>